<dbReference type="InterPro" id="IPR001578">
    <property type="entry name" value="Peptidase_C12_UCH"/>
</dbReference>
<evidence type="ECO:0000256" key="6">
    <source>
        <dbReference type="ARBA" id="ARBA00022801"/>
    </source>
</evidence>
<feature type="domain" description="UCH catalytic" evidence="12">
    <location>
        <begin position="5"/>
        <end position="223"/>
    </location>
</feature>
<dbReference type="InterPro" id="IPR038765">
    <property type="entry name" value="Papain-like_cys_pep_sf"/>
</dbReference>
<evidence type="ECO:0000259" key="12">
    <source>
        <dbReference type="PROSITE" id="PS52048"/>
    </source>
</evidence>
<sequence length="227" mass="25311">MATQRWIPLESNPKVLNKYIENLGVGGTWQFVDVYGLDKELLMMVPRPVAAVMLLYPLTEKAKSKDIGQVDTSYPPSSYFMRQTIGNACGTVALVHALANNFNKLTFDTSKHFHKFYEQSKNLSPEEKAALLEKDEGMGAAHEEIAQEGDTEAPPRDASVNPHFVAFVNVDGNLYEMDGRKDAPVCHGKTSDEALLEDTVKVVRKFMARDPDEINFTLMALAKVDDQ</sequence>
<evidence type="ECO:0000256" key="9">
    <source>
        <dbReference type="ARBA" id="ARBA00073226"/>
    </source>
</evidence>
<evidence type="ECO:0000256" key="3">
    <source>
        <dbReference type="ARBA" id="ARBA00012759"/>
    </source>
</evidence>
<dbReference type="SUPFAM" id="SSF54001">
    <property type="entry name" value="Cysteine proteinases"/>
    <property type="match status" value="1"/>
</dbReference>
<dbReference type="Proteomes" id="UP001519460">
    <property type="component" value="Unassembled WGS sequence"/>
</dbReference>
<dbReference type="CDD" id="cd09616">
    <property type="entry name" value="Peptidase_C12_UCH_L1_L3"/>
    <property type="match status" value="1"/>
</dbReference>
<keyword evidence="7 10" id="KW-0788">Thiol protease</keyword>
<evidence type="ECO:0000256" key="11">
    <source>
        <dbReference type="RuleBase" id="RU361215"/>
    </source>
</evidence>
<accession>A0ABD0JPS6</accession>
<dbReference type="Gene3D" id="3.40.532.10">
    <property type="entry name" value="Peptidase C12, ubiquitin carboxyl-terminal hydrolase"/>
    <property type="match status" value="1"/>
</dbReference>
<proteinExistence type="inferred from homology"/>
<dbReference type="AlphaFoldDB" id="A0ABD0JPS6"/>
<keyword evidence="5 10" id="KW-0833">Ubl conjugation pathway</keyword>
<evidence type="ECO:0000256" key="1">
    <source>
        <dbReference type="ARBA" id="ARBA00000707"/>
    </source>
</evidence>
<dbReference type="EMBL" id="JACVVK020000367">
    <property type="protein sequence ID" value="KAK7476731.1"/>
    <property type="molecule type" value="Genomic_DNA"/>
</dbReference>
<gene>
    <name evidence="13" type="ORF">BaRGS_00032024</name>
</gene>
<evidence type="ECO:0000256" key="7">
    <source>
        <dbReference type="ARBA" id="ARBA00022807"/>
    </source>
</evidence>
<dbReference type="GO" id="GO:0006511">
    <property type="term" value="P:ubiquitin-dependent protein catabolic process"/>
    <property type="evidence" value="ECO:0007669"/>
    <property type="project" value="UniProtKB-UniRule"/>
</dbReference>
<evidence type="ECO:0000256" key="5">
    <source>
        <dbReference type="ARBA" id="ARBA00022786"/>
    </source>
</evidence>
<comment type="catalytic activity">
    <reaction evidence="1 10 11">
        <text>Thiol-dependent hydrolysis of ester, thioester, amide, peptide and isopeptide bonds formed by the C-terminal Gly of ubiquitin (a 76-residue protein attached to proteins as an intracellular targeting signal).</text>
        <dbReference type="EC" id="3.4.19.12"/>
    </reaction>
</comment>
<dbReference type="InterPro" id="IPR057254">
    <property type="entry name" value="UCH_AS"/>
</dbReference>
<comment type="similarity">
    <text evidence="2 10 11">Belongs to the peptidase C12 family.</text>
</comment>
<dbReference type="InterPro" id="IPR036959">
    <property type="entry name" value="Peptidase_C12_UCH_sf"/>
</dbReference>
<evidence type="ECO:0000256" key="2">
    <source>
        <dbReference type="ARBA" id="ARBA00009326"/>
    </source>
</evidence>
<dbReference type="Pfam" id="PF01088">
    <property type="entry name" value="Peptidase_C12"/>
    <property type="match status" value="1"/>
</dbReference>
<dbReference type="PANTHER" id="PTHR10589:SF17">
    <property type="entry name" value="UBIQUITIN CARBOXYL-TERMINAL HYDROLASE"/>
    <property type="match status" value="1"/>
</dbReference>
<evidence type="ECO:0000313" key="14">
    <source>
        <dbReference type="Proteomes" id="UP001519460"/>
    </source>
</evidence>
<feature type="active site" description="Proton donor" evidence="10">
    <location>
        <position position="163"/>
    </location>
</feature>
<organism evidence="13 14">
    <name type="scientific">Batillaria attramentaria</name>
    <dbReference type="NCBI Taxonomy" id="370345"/>
    <lineage>
        <taxon>Eukaryota</taxon>
        <taxon>Metazoa</taxon>
        <taxon>Spiralia</taxon>
        <taxon>Lophotrochozoa</taxon>
        <taxon>Mollusca</taxon>
        <taxon>Gastropoda</taxon>
        <taxon>Caenogastropoda</taxon>
        <taxon>Sorbeoconcha</taxon>
        <taxon>Cerithioidea</taxon>
        <taxon>Batillariidae</taxon>
        <taxon>Batillaria</taxon>
    </lineage>
</organism>
<evidence type="ECO:0000256" key="4">
    <source>
        <dbReference type="ARBA" id="ARBA00022670"/>
    </source>
</evidence>
<dbReference type="EC" id="3.4.19.12" evidence="3 11"/>
<name>A0ABD0JPS6_9CAEN</name>
<dbReference type="PRINTS" id="PR00707">
    <property type="entry name" value="UBCTHYDRLASE"/>
</dbReference>
<dbReference type="PROSITE" id="PS52048">
    <property type="entry name" value="UCH_DOMAIN"/>
    <property type="match status" value="1"/>
</dbReference>
<comment type="caution">
    <text evidence="13">The sequence shown here is derived from an EMBL/GenBank/DDBJ whole genome shotgun (WGS) entry which is preliminary data.</text>
</comment>
<dbReference type="GO" id="GO:0004843">
    <property type="term" value="F:cysteine-type deubiquitinase activity"/>
    <property type="evidence" value="ECO:0007669"/>
    <property type="project" value="UniProtKB-UniRule"/>
</dbReference>
<evidence type="ECO:0000256" key="8">
    <source>
        <dbReference type="ARBA" id="ARBA00055560"/>
    </source>
</evidence>
<feature type="active site" description="Nucleophile" evidence="10">
    <location>
        <position position="89"/>
    </location>
</feature>
<evidence type="ECO:0000313" key="13">
    <source>
        <dbReference type="EMBL" id="KAK7476731.1"/>
    </source>
</evidence>
<comment type="function">
    <text evidence="8">Ubiquitin-protein hydrolase is involved both in the processing of ubiquitin precursors and of ubiquitinated proteins. This enzyme is a thiol protease that recognizes and hydrolyzes a peptide bond at the C-terminal glycine of ubiquitin.</text>
</comment>
<keyword evidence="4 10" id="KW-0645">Protease</keyword>
<dbReference type="PANTHER" id="PTHR10589">
    <property type="entry name" value="UBIQUITIN CARBOXYL-TERMINAL HYDROLASE"/>
    <property type="match status" value="1"/>
</dbReference>
<feature type="site" description="Transition state stabilizer" evidence="10">
    <location>
        <position position="83"/>
    </location>
</feature>
<reference evidence="13 14" key="1">
    <citation type="journal article" date="2023" name="Sci. Data">
        <title>Genome assembly of the Korean intertidal mud-creeper Batillaria attramentaria.</title>
        <authorList>
            <person name="Patra A.K."/>
            <person name="Ho P.T."/>
            <person name="Jun S."/>
            <person name="Lee S.J."/>
            <person name="Kim Y."/>
            <person name="Won Y.J."/>
        </authorList>
    </citation>
    <scope>NUCLEOTIDE SEQUENCE [LARGE SCALE GENOMIC DNA]</scope>
    <source>
        <strain evidence="13">Wonlab-2016</strain>
    </source>
</reference>
<keyword evidence="14" id="KW-1185">Reference proteome</keyword>
<keyword evidence="6 10" id="KW-0378">Hydrolase</keyword>
<feature type="site" description="Important for enzyme activity" evidence="10">
    <location>
        <position position="178"/>
    </location>
</feature>
<dbReference type="FunFam" id="3.40.532.10:FF:000006">
    <property type="entry name" value="Ubiquitin carboxyl-terminal hydrolase"/>
    <property type="match status" value="1"/>
</dbReference>
<protein>
    <recommendedName>
        <fullName evidence="9 11">Ubiquitin carboxyl-terminal hydrolase</fullName>
        <ecNumber evidence="3 11">3.4.19.12</ecNumber>
    </recommendedName>
</protein>
<evidence type="ECO:0000256" key="10">
    <source>
        <dbReference type="PROSITE-ProRule" id="PRU01393"/>
    </source>
</evidence>
<dbReference type="PROSITE" id="PS00140">
    <property type="entry name" value="UCH_1"/>
    <property type="match status" value="1"/>
</dbReference>